<feature type="domain" description="HTH araC/xylS-type" evidence="4">
    <location>
        <begin position="196"/>
        <end position="293"/>
    </location>
</feature>
<keyword evidence="6" id="KW-1185">Reference proteome</keyword>
<dbReference type="PANTHER" id="PTHR46796">
    <property type="entry name" value="HTH-TYPE TRANSCRIPTIONAL ACTIVATOR RHAS-RELATED"/>
    <property type="match status" value="1"/>
</dbReference>
<dbReference type="Pfam" id="PF12852">
    <property type="entry name" value="Cupin_6"/>
    <property type="match status" value="1"/>
</dbReference>
<evidence type="ECO:0000259" key="4">
    <source>
        <dbReference type="PROSITE" id="PS01124"/>
    </source>
</evidence>
<accession>A0A370DNE9</accession>
<dbReference type="SMART" id="SM00342">
    <property type="entry name" value="HTH_ARAC"/>
    <property type="match status" value="1"/>
</dbReference>
<dbReference type="PROSITE" id="PS01124">
    <property type="entry name" value="HTH_ARAC_FAMILY_2"/>
    <property type="match status" value="1"/>
</dbReference>
<dbReference type="InterPro" id="IPR018060">
    <property type="entry name" value="HTH_AraC"/>
</dbReference>
<dbReference type="GO" id="GO:0003700">
    <property type="term" value="F:DNA-binding transcription factor activity"/>
    <property type="evidence" value="ECO:0007669"/>
    <property type="project" value="InterPro"/>
</dbReference>
<dbReference type="InterPro" id="IPR009057">
    <property type="entry name" value="Homeodomain-like_sf"/>
</dbReference>
<dbReference type="SUPFAM" id="SSF46689">
    <property type="entry name" value="Homeodomain-like"/>
    <property type="match status" value="2"/>
</dbReference>
<protein>
    <recommendedName>
        <fullName evidence="4">HTH araC/xylS-type domain-containing protein</fullName>
    </recommendedName>
</protein>
<dbReference type="EMBL" id="QFXC01000002">
    <property type="protein sequence ID" value="RDH85904.1"/>
    <property type="molecule type" value="Genomic_DNA"/>
</dbReference>
<dbReference type="AlphaFoldDB" id="A0A370DNE9"/>
<dbReference type="PRINTS" id="PR00032">
    <property type="entry name" value="HTHARAC"/>
</dbReference>
<proteinExistence type="predicted"/>
<keyword evidence="2" id="KW-0238">DNA-binding</keyword>
<reference evidence="5 6" key="1">
    <citation type="journal article" date="2018" name="ISME J.">
        <title>Endosymbiont genomes yield clues of tubeworm success.</title>
        <authorList>
            <person name="Li Y."/>
            <person name="Liles M.R."/>
            <person name="Halanych K.M."/>
        </authorList>
    </citation>
    <scope>NUCLEOTIDE SEQUENCE [LARGE SCALE GENOMIC DNA]</scope>
    <source>
        <strain evidence="5">A1464</strain>
    </source>
</reference>
<evidence type="ECO:0000256" key="2">
    <source>
        <dbReference type="ARBA" id="ARBA00023125"/>
    </source>
</evidence>
<evidence type="ECO:0000313" key="6">
    <source>
        <dbReference type="Proteomes" id="UP000254266"/>
    </source>
</evidence>
<evidence type="ECO:0000313" key="5">
    <source>
        <dbReference type="EMBL" id="RDH85904.1"/>
    </source>
</evidence>
<evidence type="ECO:0000256" key="1">
    <source>
        <dbReference type="ARBA" id="ARBA00023015"/>
    </source>
</evidence>
<dbReference type="InterPro" id="IPR050204">
    <property type="entry name" value="AraC_XylS_family_regulators"/>
</dbReference>
<dbReference type="PANTHER" id="PTHR46796:SF7">
    <property type="entry name" value="ARAC FAMILY TRANSCRIPTIONAL REGULATOR"/>
    <property type="match status" value="1"/>
</dbReference>
<dbReference type="InterPro" id="IPR020449">
    <property type="entry name" value="Tscrpt_reg_AraC-type_HTH"/>
</dbReference>
<keyword evidence="3" id="KW-0804">Transcription</keyword>
<evidence type="ECO:0000256" key="3">
    <source>
        <dbReference type="ARBA" id="ARBA00023163"/>
    </source>
</evidence>
<dbReference type="InterPro" id="IPR037923">
    <property type="entry name" value="HTH-like"/>
</dbReference>
<dbReference type="GO" id="GO:0043565">
    <property type="term" value="F:sequence-specific DNA binding"/>
    <property type="evidence" value="ECO:0007669"/>
    <property type="project" value="InterPro"/>
</dbReference>
<dbReference type="Proteomes" id="UP000254266">
    <property type="component" value="Unassembled WGS sequence"/>
</dbReference>
<organism evidence="5 6">
    <name type="scientific">endosymbiont of Galathealinum brachiosum</name>
    <dbReference type="NCBI Taxonomy" id="2200906"/>
    <lineage>
        <taxon>Bacteria</taxon>
        <taxon>Pseudomonadati</taxon>
        <taxon>Pseudomonadota</taxon>
        <taxon>Gammaproteobacteria</taxon>
        <taxon>sulfur-oxidizing symbionts</taxon>
    </lineage>
</organism>
<dbReference type="SUPFAM" id="SSF51215">
    <property type="entry name" value="Regulatory protein AraC"/>
    <property type="match status" value="1"/>
</dbReference>
<sequence length="293" mass="33185">MDLLSDLLSTFRLSASIFHNAQYYGDWSIHQEYKGITFHMISHGKCWLHIDNSSQHIKASTGDILLFPREVAHSFSKTKESGSETIDVCPLDYSSGVKKGSTGLFCGHMYFDHSGIEPLLKNLPEVIILRRHKGNDQWIKPLLVILENEHQRDNSGQKIVFDKLAEIIFVQSIRAYIADNDQDVGIIAALSDTKLSKALTLIHEQPSTKWTVDSLASNIGMSRSNFAEHFKRVLNQSPIKYLEWWRMQLAWNALADKKETIIEVALVSGYSSEAAFSKAFKRVHGVNPGQVRR</sequence>
<dbReference type="Pfam" id="PF12833">
    <property type="entry name" value="HTH_18"/>
    <property type="match status" value="1"/>
</dbReference>
<keyword evidence="1" id="KW-0805">Transcription regulation</keyword>
<comment type="caution">
    <text evidence="5">The sequence shown here is derived from an EMBL/GenBank/DDBJ whole genome shotgun (WGS) entry which is preliminary data.</text>
</comment>
<dbReference type="Gene3D" id="1.10.10.60">
    <property type="entry name" value="Homeodomain-like"/>
    <property type="match status" value="2"/>
</dbReference>
<gene>
    <name evidence="5" type="ORF">DIZ80_00045</name>
</gene>
<dbReference type="InterPro" id="IPR032783">
    <property type="entry name" value="AraC_lig"/>
</dbReference>
<name>A0A370DNE9_9GAMM</name>